<keyword evidence="4" id="KW-0812">Transmembrane</keyword>
<evidence type="ECO:0000313" key="5">
    <source>
        <dbReference type="EMBL" id="EMI54704.1"/>
    </source>
</evidence>
<keyword evidence="3" id="KW-0813">Transport</keyword>
<evidence type="ECO:0000256" key="1">
    <source>
        <dbReference type="ARBA" id="ARBA00004429"/>
    </source>
</evidence>
<protein>
    <submittedName>
        <fullName evidence="5">Polysaccharide ABC transporter permease protein</fullName>
    </submittedName>
</protein>
<keyword evidence="6" id="KW-1185">Reference proteome</keyword>
<dbReference type="PANTHER" id="PTHR30413:SF8">
    <property type="entry name" value="TRANSPORT PERMEASE PROTEIN"/>
    <property type="match status" value="1"/>
</dbReference>
<comment type="caution">
    <text evidence="5">The sequence shown here is derived from an EMBL/GenBank/DDBJ whole genome shotgun (WGS) entry which is preliminary data.</text>
</comment>
<comment type="subcellular location">
    <subcellularLocation>
        <location evidence="1">Cell inner membrane</location>
        <topology evidence="1">Multi-pass membrane protein</topology>
    </subcellularLocation>
</comment>
<dbReference type="GO" id="GO:0005886">
    <property type="term" value="C:plasma membrane"/>
    <property type="evidence" value="ECO:0007669"/>
    <property type="project" value="UniProtKB-SubCell"/>
</dbReference>
<dbReference type="PANTHER" id="PTHR30413">
    <property type="entry name" value="INNER MEMBRANE TRANSPORT PERMEASE"/>
    <property type="match status" value="1"/>
</dbReference>
<comment type="similarity">
    <text evidence="2">Belongs to the ABC-2 integral membrane protein family.</text>
</comment>
<dbReference type="Proteomes" id="UP000011885">
    <property type="component" value="Unassembled WGS sequence"/>
</dbReference>
<evidence type="ECO:0000256" key="3">
    <source>
        <dbReference type="ARBA" id="ARBA00022448"/>
    </source>
</evidence>
<evidence type="ECO:0000256" key="4">
    <source>
        <dbReference type="SAM" id="Phobius"/>
    </source>
</evidence>
<reference evidence="5 6" key="1">
    <citation type="journal article" date="2013" name="Mar. Genomics">
        <title>Expression of sulfatases in Rhodopirellula baltica and the diversity of sulfatases in the genus Rhodopirellula.</title>
        <authorList>
            <person name="Wegner C.E."/>
            <person name="Richter-Heitmann T."/>
            <person name="Klindworth A."/>
            <person name="Klockow C."/>
            <person name="Richter M."/>
            <person name="Achstetter T."/>
            <person name="Glockner F.O."/>
            <person name="Harder J."/>
        </authorList>
    </citation>
    <scope>NUCLEOTIDE SEQUENCE [LARGE SCALE GENOMIC DNA]</scope>
    <source>
        <strain evidence="5 6">SM41</strain>
    </source>
</reference>
<sequence length="96" mass="10460">MTTKYRDMIFLLQFGVQLLMYATPVVYPSSEIPNAAAKALSWNPLGPIFEMARYGLLGAGEVSMTSIAYTVCFAAVATLVSALVFDQVQRTAMDTI</sequence>
<dbReference type="EMBL" id="ANOH01000263">
    <property type="protein sequence ID" value="EMI54704.1"/>
    <property type="molecule type" value="Genomic_DNA"/>
</dbReference>
<name>M5U0D7_9BACT</name>
<proteinExistence type="inferred from homology"/>
<evidence type="ECO:0000313" key="6">
    <source>
        <dbReference type="Proteomes" id="UP000011885"/>
    </source>
</evidence>
<organism evidence="5 6">
    <name type="scientific">Rhodopirellula sallentina SM41</name>
    <dbReference type="NCBI Taxonomy" id="1263870"/>
    <lineage>
        <taxon>Bacteria</taxon>
        <taxon>Pseudomonadati</taxon>
        <taxon>Planctomycetota</taxon>
        <taxon>Planctomycetia</taxon>
        <taxon>Pirellulales</taxon>
        <taxon>Pirellulaceae</taxon>
        <taxon>Rhodopirellula</taxon>
    </lineage>
</organism>
<keyword evidence="4" id="KW-0472">Membrane</keyword>
<gene>
    <name evidence="5" type="ORF">RSSM_03820</name>
</gene>
<accession>M5U0D7</accession>
<feature type="transmembrane region" description="Helical" evidence="4">
    <location>
        <begin position="66"/>
        <end position="85"/>
    </location>
</feature>
<dbReference type="AlphaFoldDB" id="M5U0D7"/>
<dbReference type="PATRIC" id="fig|1263870.3.peg.4051"/>
<dbReference type="GO" id="GO:0015920">
    <property type="term" value="P:lipopolysaccharide transport"/>
    <property type="evidence" value="ECO:0007669"/>
    <property type="project" value="TreeGrafter"/>
</dbReference>
<evidence type="ECO:0000256" key="2">
    <source>
        <dbReference type="ARBA" id="ARBA00007783"/>
    </source>
</evidence>
<keyword evidence="4" id="KW-1133">Transmembrane helix</keyword>